<gene>
    <name evidence="4" type="ORF">HOLleu_26651</name>
</gene>
<dbReference type="Pfam" id="PF01335">
    <property type="entry name" value="DED"/>
    <property type="match status" value="1"/>
</dbReference>
<reference evidence="4" key="1">
    <citation type="submission" date="2021-10" db="EMBL/GenBank/DDBJ databases">
        <title>Tropical sea cucumber genome reveals ecological adaptation and Cuvierian tubules defense mechanism.</title>
        <authorList>
            <person name="Chen T."/>
        </authorList>
    </citation>
    <scope>NUCLEOTIDE SEQUENCE</scope>
    <source>
        <strain evidence="4">Nanhai2018</strain>
        <tissue evidence="4">Muscle</tissue>
    </source>
</reference>
<dbReference type="Pfam" id="PF13424">
    <property type="entry name" value="TPR_12"/>
    <property type="match status" value="2"/>
</dbReference>
<dbReference type="AlphaFoldDB" id="A0A9Q1BP71"/>
<dbReference type="PROSITE" id="PS50005">
    <property type="entry name" value="TPR"/>
    <property type="match status" value="2"/>
</dbReference>
<dbReference type="PANTHER" id="PTHR47691">
    <property type="entry name" value="REGULATOR-RELATED"/>
    <property type="match status" value="1"/>
</dbReference>
<dbReference type="GO" id="GO:0042981">
    <property type="term" value="P:regulation of apoptotic process"/>
    <property type="evidence" value="ECO:0007669"/>
    <property type="project" value="InterPro"/>
</dbReference>
<dbReference type="InterPro" id="IPR011990">
    <property type="entry name" value="TPR-like_helical_dom_sf"/>
</dbReference>
<keyword evidence="5" id="KW-1185">Reference proteome</keyword>
<feature type="compositionally biased region" description="Basic and acidic residues" evidence="2">
    <location>
        <begin position="926"/>
        <end position="935"/>
    </location>
</feature>
<proteinExistence type="predicted"/>
<feature type="compositionally biased region" description="Basic and acidic residues" evidence="2">
    <location>
        <begin position="1054"/>
        <end position="1074"/>
    </location>
</feature>
<organism evidence="4 5">
    <name type="scientific">Holothuria leucospilota</name>
    <name type="common">Black long sea cucumber</name>
    <name type="synonym">Mertensiothuria leucospilota</name>
    <dbReference type="NCBI Taxonomy" id="206669"/>
    <lineage>
        <taxon>Eukaryota</taxon>
        <taxon>Metazoa</taxon>
        <taxon>Echinodermata</taxon>
        <taxon>Eleutherozoa</taxon>
        <taxon>Echinozoa</taxon>
        <taxon>Holothuroidea</taxon>
        <taxon>Aspidochirotacea</taxon>
        <taxon>Aspidochirotida</taxon>
        <taxon>Holothuriidae</taxon>
        <taxon>Holothuria</taxon>
    </lineage>
</organism>
<keyword evidence="1" id="KW-0802">TPR repeat</keyword>
<dbReference type="PANTHER" id="PTHR47691:SF3">
    <property type="entry name" value="HTH-TYPE TRANSCRIPTIONAL REGULATOR RV0890C-RELATED"/>
    <property type="match status" value="1"/>
</dbReference>
<evidence type="ECO:0000256" key="1">
    <source>
        <dbReference type="PROSITE-ProRule" id="PRU00339"/>
    </source>
</evidence>
<evidence type="ECO:0000259" key="3">
    <source>
        <dbReference type="PROSITE" id="PS50168"/>
    </source>
</evidence>
<feature type="domain" description="DED" evidence="3">
    <location>
        <begin position="10"/>
        <end position="88"/>
    </location>
</feature>
<dbReference type="OrthoDB" id="100767at2759"/>
<dbReference type="SUPFAM" id="SSF48452">
    <property type="entry name" value="TPR-like"/>
    <property type="match status" value="1"/>
</dbReference>
<feature type="repeat" description="TPR" evidence="1">
    <location>
        <begin position="721"/>
        <end position="754"/>
    </location>
</feature>
<feature type="compositionally biased region" description="Basic and acidic residues" evidence="2">
    <location>
        <begin position="948"/>
        <end position="962"/>
    </location>
</feature>
<dbReference type="CDD" id="cd00045">
    <property type="entry name" value="DED"/>
    <property type="match status" value="1"/>
</dbReference>
<evidence type="ECO:0000313" key="4">
    <source>
        <dbReference type="EMBL" id="KAJ8030287.1"/>
    </source>
</evidence>
<feature type="repeat" description="TPR" evidence="1">
    <location>
        <begin position="804"/>
        <end position="837"/>
    </location>
</feature>
<evidence type="ECO:0000256" key="2">
    <source>
        <dbReference type="SAM" id="MobiDB-lite"/>
    </source>
</evidence>
<dbReference type="Gene3D" id="3.40.50.300">
    <property type="entry name" value="P-loop containing nucleotide triphosphate hydrolases"/>
    <property type="match status" value="1"/>
</dbReference>
<accession>A0A9Q1BP71</accession>
<dbReference type="InterPro" id="IPR019734">
    <property type="entry name" value="TPR_rpt"/>
</dbReference>
<dbReference type="PROSITE" id="PS50168">
    <property type="entry name" value="DED"/>
    <property type="match status" value="1"/>
</dbReference>
<comment type="caution">
    <text evidence="4">The sequence shown here is derived from an EMBL/GenBank/DDBJ whole genome shotgun (WGS) entry which is preliminary data.</text>
</comment>
<dbReference type="Proteomes" id="UP001152320">
    <property type="component" value="Chromosome 13"/>
</dbReference>
<dbReference type="SUPFAM" id="SSF47986">
    <property type="entry name" value="DEATH domain"/>
    <property type="match status" value="1"/>
</dbReference>
<dbReference type="InterPro" id="IPR001875">
    <property type="entry name" value="DED_dom"/>
</dbReference>
<dbReference type="SUPFAM" id="SSF52540">
    <property type="entry name" value="P-loop containing nucleoside triphosphate hydrolases"/>
    <property type="match status" value="1"/>
</dbReference>
<dbReference type="PRINTS" id="PR00364">
    <property type="entry name" value="DISEASERSIST"/>
</dbReference>
<dbReference type="SMART" id="SM00028">
    <property type="entry name" value="TPR"/>
    <property type="match status" value="3"/>
</dbReference>
<dbReference type="InterPro" id="IPR027417">
    <property type="entry name" value="P-loop_NTPase"/>
</dbReference>
<feature type="compositionally biased region" description="Basic and acidic residues" evidence="2">
    <location>
        <begin position="879"/>
        <end position="891"/>
    </location>
</feature>
<dbReference type="Gene3D" id="1.25.40.10">
    <property type="entry name" value="Tetratricopeptide repeat domain"/>
    <property type="match status" value="2"/>
</dbReference>
<feature type="region of interest" description="Disordered" evidence="2">
    <location>
        <begin position="879"/>
        <end position="1074"/>
    </location>
</feature>
<dbReference type="EMBL" id="JAIZAY010000013">
    <property type="protein sequence ID" value="KAJ8030287.1"/>
    <property type="molecule type" value="Genomic_DNA"/>
</dbReference>
<name>A0A9Q1BP71_HOLLE</name>
<dbReference type="InterPro" id="IPR011029">
    <property type="entry name" value="DEATH-like_dom_sf"/>
</dbReference>
<sequence>MAYSAGEICQFRHMLIYLSEQLSEENVQNLKHILKDHLGPDFDRKLEDPLHLFDILEKRRLLNETNVGILKDALDKVGRKDLVEDVLGKYEQEEDFVTQKMNSKSSGLEGPYFGRESLLNSVIGVLNEKQSYIHVVCISGMPGAGKTRLAYEACYRLMQFHQLISVNLREITTIEAAFFAILHRLNVESKTFEPEILLGLVKSFRPSKAGGAIILLDSADHLLDPGTRDKPNTNYEPFIDLISHAIRVMNPLLKIIITSRAGLEKSGLNPKKVTCFSLEGDNELDVEDGVEMMQYYANKTEIDRETCEGLVRFCGKVPLAIKVVGSRFQDGNIKPKELLKYLQNTKSKGRGIIHTLTPLNVRESDQLSVCLESSIRALPEAHKNYLIRLSVIPGTFSIKAARDILDFKSGKKVELQLDLQNIMNRSLLESDRNEAVGPKDAEEDETRYSMHLLLRSFIQQMVLENDEEAKIYREAEKKFISHFGGKLRKICRMMETDYVTALNKKDADYANYQEVLMLLQSSTRYDSPEIAKWLNTAVNHLMVPKNRRTFFQKRAQIMKEQKNMHSYADYKCHEVFQLLLAGEPAEPLLKILDEAEGHLKSLSKKDSEEVQLSLALCCQVRGDVLIGQGRLSETHRRKCAKDAKPFLEKALHIRKKYFGEHFLTARSLLSLGSASQTIGVIDPGSHFTYVHNDMVKALDYYQEALDMVQSIAGSLKHMEAPNILVSMGACMHEMGRHEKAIELYREALTLEEALGVSGTEKTCLLLKNMAMSYYVMERYEDALKLATRALEGRRTLLETHQQTARAIYFVGLINLMLKNYKEARKYFDEALVMEETLWKQGKQHSEDWTRLKERFKMLLEIQDKQKDLRKYKKRFLEAERNENQAERNPEEDKSEEEERGFSSSSSEDETGRRKRKSSSSASSLHSSEEKVPKLESDDDDDSVTASNEESRLAEMLEKETIHDSPGLPPGPPEEETSVAGTSQSVSGVEIKFISENDPDYDDHDSIEECYGINPRRGPYVPQKNKKKTKKASDVPQRKNSDSDDSDPDSNKPQQRPERKVKSSQGKEKEACSPS</sequence>
<feature type="compositionally biased region" description="Basic and acidic residues" evidence="2">
    <location>
        <begin position="1030"/>
        <end position="1041"/>
    </location>
</feature>
<dbReference type="Gene3D" id="1.10.533.10">
    <property type="entry name" value="Death Domain, Fas"/>
    <property type="match status" value="1"/>
</dbReference>
<dbReference type="SMART" id="SM00031">
    <property type="entry name" value="DED"/>
    <property type="match status" value="1"/>
</dbReference>
<evidence type="ECO:0000313" key="5">
    <source>
        <dbReference type="Proteomes" id="UP001152320"/>
    </source>
</evidence>
<protein>
    <recommendedName>
        <fullName evidence="3">DED domain-containing protein</fullName>
    </recommendedName>
</protein>
<feature type="compositionally biased region" description="Acidic residues" evidence="2">
    <location>
        <begin position="996"/>
        <end position="1007"/>
    </location>
</feature>